<evidence type="ECO:0000313" key="2">
    <source>
        <dbReference type="WBParaSite" id="JU765_v2.g2500.t1"/>
    </source>
</evidence>
<protein>
    <submittedName>
        <fullName evidence="2">Uncharacterized protein</fullName>
    </submittedName>
</protein>
<reference evidence="2" key="1">
    <citation type="submission" date="2022-11" db="UniProtKB">
        <authorList>
            <consortium name="WormBaseParasite"/>
        </authorList>
    </citation>
    <scope>IDENTIFICATION</scope>
</reference>
<organism evidence="1 2">
    <name type="scientific">Panagrolaimus sp. JU765</name>
    <dbReference type="NCBI Taxonomy" id="591449"/>
    <lineage>
        <taxon>Eukaryota</taxon>
        <taxon>Metazoa</taxon>
        <taxon>Ecdysozoa</taxon>
        <taxon>Nematoda</taxon>
        <taxon>Chromadorea</taxon>
        <taxon>Rhabditida</taxon>
        <taxon>Tylenchina</taxon>
        <taxon>Panagrolaimomorpha</taxon>
        <taxon>Panagrolaimoidea</taxon>
        <taxon>Panagrolaimidae</taxon>
        <taxon>Panagrolaimus</taxon>
    </lineage>
</organism>
<evidence type="ECO:0000313" key="1">
    <source>
        <dbReference type="Proteomes" id="UP000887576"/>
    </source>
</evidence>
<name>A0AC34R1I5_9BILA</name>
<proteinExistence type="predicted"/>
<sequence length="1005" mass="113981">MVETEVSNHANGYIVNDDESDNEIDGLLAHLGGKAPLPESVKYDVHVPFDPENAETVADIKCNYYCKKINISENCVHEVVCPIGVDAELIERKTEPATSYPFELDEFQKRAINCIDNNQSVLVSAHTSAGKTVVALYAIALALKNKQRVIYTSPIKALSNQKFRELEERFHDVGLMTGDVTLNADASCIVMTTEILRSMLYRGSPLMHEIGWVIFDEVHYMRDKERGVVWEETIIMLPDNVHYVFLSATIPNAKQFASWICSLHRQPCHVVYTDYRPTPLQHFIFPCNGNGLYEVVNTSGKFNEQQFNNAMSLLSTTDSLEAPRGKKSANSQDNALATIIRSISEKDMLPAIVFSFSRKECEGYTNTIRDTDFLRDKKSKDAVKTVFEMSTKILSDEDRDLDQVKSLLPFLLRGIGIHHSGLLPILKEVVELLFAEGLIKVLFATETFAMGLNMPARTVIFTSARKFDGRDHRWITSGEYIQMSGRAGRRGKDDRGVVILMVDQALSSEVAKNLIKGKADPLNSQFRLTYNMILNLLRVEGVEPDFILKKSFFHFQNQLTLPEMSNKIILKKKEISDFHVPKENDIYGFYELEKTIKSTEKSVKDTIRQPKYSMNFLIAGRVVRIVFNGFDFGYCAVLGVERKEHADPTVPGYDYSLSVVLKLDPESVRGSGPITMDRIRPAKENCAYTAETVMVKLEALDEITTIRLKGCEKIETPEARKAIVKQTEVSVSRCSAASMYLNPVEKMGIKEKKFVEELDSLKQLKERYESHELRKDPNFEKIYNTYQQKLKLQDELRGLQLEFKKAQSESLMAELEARKRVLRRLGYCTEGDIITQKGRVACEISAADELMLSEMIFGNIFKELDSATSAALLSCFVCQEKASTPKLAEQLGSALRTMQVYARNIATVTQDARLEIDVDEYVDSFRPQMMDIVYNWINGKTFKEICETREIFEGSIIRCLRRLEELLREMVGAATAIGNETMKANFEDARLKLKRDIVFAASLYI</sequence>
<dbReference type="WBParaSite" id="JU765_v2.g2500.t1">
    <property type="protein sequence ID" value="JU765_v2.g2500.t1"/>
    <property type="gene ID" value="JU765_v2.g2500"/>
</dbReference>
<dbReference type="Proteomes" id="UP000887576">
    <property type="component" value="Unplaced"/>
</dbReference>
<accession>A0AC34R1I5</accession>